<keyword evidence="6 9" id="KW-0812">Transmembrane</keyword>
<feature type="transmembrane region" description="Helical" evidence="9">
    <location>
        <begin position="93"/>
        <end position="114"/>
    </location>
</feature>
<dbReference type="InterPro" id="IPR013014">
    <property type="entry name" value="PTS_EIIC_2"/>
</dbReference>
<dbReference type="InterPro" id="IPR013853">
    <property type="entry name" value="EIIC-GAT"/>
</dbReference>
<dbReference type="InterPro" id="IPR004703">
    <property type="entry name" value="PTS_sugar-sp_permease"/>
</dbReference>
<dbReference type="PANTHER" id="PTHR37324">
    <property type="entry name" value="PTS SYSTEM GALACTITOL-SPECIFIC EIIC COMPONENT"/>
    <property type="match status" value="1"/>
</dbReference>
<evidence type="ECO:0000256" key="3">
    <source>
        <dbReference type="ARBA" id="ARBA00022475"/>
    </source>
</evidence>
<name>A0A3E0K6Y2_9BACI</name>
<dbReference type="RefSeq" id="WP_020153365.1">
    <property type="nucleotide sequence ID" value="NZ_JBAIZG010000060.1"/>
</dbReference>
<feature type="transmembrane region" description="Helical" evidence="9">
    <location>
        <begin position="135"/>
        <end position="158"/>
    </location>
</feature>
<keyword evidence="5" id="KW-0598">Phosphotransferase system</keyword>
<accession>A0A3E0K6Y2</accession>
<reference evidence="11 12" key="1">
    <citation type="submission" date="2018-03" db="EMBL/GenBank/DDBJ databases">
        <authorList>
            <person name="Keele B.F."/>
        </authorList>
    </citation>
    <scope>NUCLEOTIDE SEQUENCE [LARGE SCALE GENOMIC DNA]</scope>
    <source>
        <strain evidence="11">ZCTH4_d</strain>
    </source>
</reference>
<evidence type="ECO:0000256" key="8">
    <source>
        <dbReference type="ARBA" id="ARBA00023136"/>
    </source>
</evidence>
<evidence type="ECO:0000256" key="2">
    <source>
        <dbReference type="ARBA" id="ARBA00022448"/>
    </source>
</evidence>
<gene>
    <name evidence="11" type="ORF">C6P37_04660</name>
</gene>
<evidence type="ECO:0000256" key="9">
    <source>
        <dbReference type="SAM" id="Phobius"/>
    </source>
</evidence>
<feature type="domain" description="PTS EIIC type-2" evidence="10">
    <location>
        <begin position="8"/>
        <end position="436"/>
    </location>
</feature>
<dbReference type="PIRSF" id="PIRSF006304">
    <property type="entry name" value="GatC"/>
    <property type="match status" value="1"/>
</dbReference>
<organism evidence="11 12">
    <name type="scientific">Caldibacillus debilis</name>
    <dbReference type="NCBI Taxonomy" id="301148"/>
    <lineage>
        <taxon>Bacteria</taxon>
        <taxon>Bacillati</taxon>
        <taxon>Bacillota</taxon>
        <taxon>Bacilli</taxon>
        <taxon>Bacillales</taxon>
        <taxon>Bacillaceae</taxon>
        <taxon>Caldibacillus</taxon>
    </lineage>
</organism>
<dbReference type="GO" id="GO:0005886">
    <property type="term" value="C:plasma membrane"/>
    <property type="evidence" value="ECO:0007669"/>
    <property type="project" value="UniProtKB-SubCell"/>
</dbReference>
<feature type="transmembrane region" description="Helical" evidence="9">
    <location>
        <begin position="178"/>
        <end position="199"/>
    </location>
</feature>
<keyword evidence="3" id="KW-1003">Cell membrane</keyword>
<evidence type="ECO:0000256" key="6">
    <source>
        <dbReference type="ARBA" id="ARBA00022692"/>
    </source>
</evidence>
<evidence type="ECO:0000313" key="11">
    <source>
        <dbReference type="EMBL" id="REJ29745.1"/>
    </source>
</evidence>
<evidence type="ECO:0000256" key="5">
    <source>
        <dbReference type="ARBA" id="ARBA00022683"/>
    </source>
</evidence>
<feature type="transmembrane region" description="Helical" evidence="9">
    <location>
        <begin position="329"/>
        <end position="347"/>
    </location>
</feature>
<keyword evidence="2" id="KW-0813">Transport</keyword>
<keyword evidence="8 9" id="KW-0472">Membrane</keyword>
<keyword evidence="7 9" id="KW-1133">Transmembrane helix</keyword>
<feature type="transmembrane region" description="Helical" evidence="9">
    <location>
        <begin position="420"/>
        <end position="437"/>
    </location>
</feature>
<dbReference type="Pfam" id="PF03611">
    <property type="entry name" value="EIIC-GAT"/>
    <property type="match status" value="1"/>
</dbReference>
<dbReference type="PROSITE" id="PS51104">
    <property type="entry name" value="PTS_EIIC_TYPE_2"/>
    <property type="match status" value="1"/>
</dbReference>
<feature type="transmembrane region" description="Helical" evidence="9">
    <location>
        <begin position="220"/>
        <end position="241"/>
    </location>
</feature>
<feature type="transmembrane region" description="Helical" evidence="9">
    <location>
        <begin position="247"/>
        <end position="274"/>
    </location>
</feature>
<protein>
    <submittedName>
        <fullName evidence="11">PTS galactitol transporter subunit IIC</fullName>
    </submittedName>
</protein>
<comment type="caution">
    <text evidence="11">The sequence shown here is derived from an EMBL/GenBank/DDBJ whole genome shotgun (WGS) entry which is preliminary data.</text>
</comment>
<keyword evidence="4" id="KW-0762">Sugar transport</keyword>
<evidence type="ECO:0000256" key="1">
    <source>
        <dbReference type="ARBA" id="ARBA00004651"/>
    </source>
</evidence>
<feature type="transmembrane region" description="Helical" evidence="9">
    <location>
        <begin position="352"/>
        <end position="370"/>
    </location>
</feature>
<feature type="transmembrane region" description="Helical" evidence="9">
    <location>
        <begin position="6"/>
        <end position="31"/>
    </location>
</feature>
<proteinExistence type="predicted"/>
<evidence type="ECO:0000259" key="10">
    <source>
        <dbReference type="PROSITE" id="PS51104"/>
    </source>
</evidence>
<evidence type="ECO:0000256" key="7">
    <source>
        <dbReference type="ARBA" id="ARBA00022989"/>
    </source>
</evidence>
<evidence type="ECO:0000313" key="12">
    <source>
        <dbReference type="Proteomes" id="UP000257014"/>
    </source>
</evidence>
<feature type="transmembrane region" description="Helical" evidence="9">
    <location>
        <begin position="38"/>
        <end position="60"/>
    </location>
</feature>
<dbReference type="AlphaFoldDB" id="A0A3E0K6Y2"/>
<dbReference type="EMBL" id="QEWE01000013">
    <property type="protein sequence ID" value="REJ29745.1"/>
    <property type="molecule type" value="Genomic_DNA"/>
</dbReference>
<dbReference type="GO" id="GO:0009401">
    <property type="term" value="P:phosphoenolpyruvate-dependent sugar phosphotransferase system"/>
    <property type="evidence" value="ECO:0007669"/>
    <property type="project" value="UniProtKB-KW"/>
</dbReference>
<comment type="subcellular location">
    <subcellularLocation>
        <location evidence="1">Cell membrane</location>
        <topology evidence="1">Multi-pass membrane protein</topology>
    </subcellularLocation>
</comment>
<dbReference type="Proteomes" id="UP000257014">
    <property type="component" value="Unassembled WGS sequence"/>
</dbReference>
<feature type="transmembrane region" description="Helical" evidence="9">
    <location>
        <begin position="295"/>
        <end position="323"/>
    </location>
</feature>
<dbReference type="GO" id="GO:0015577">
    <property type="term" value="F:galactitol transmembrane transporter activity"/>
    <property type="evidence" value="ECO:0007669"/>
    <property type="project" value="InterPro"/>
</dbReference>
<evidence type="ECO:0000256" key="4">
    <source>
        <dbReference type="ARBA" id="ARBA00022597"/>
    </source>
</evidence>
<dbReference type="PANTHER" id="PTHR37324:SF2">
    <property type="entry name" value="PTS SYSTEM GALACTITOL-SPECIFIC EIIC COMPONENT"/>
    <property type="match status" value="1"/>
</dbReference>
<sequence>MDVIRSIFQFILDMGASVFVPLILLVMGLIVRMKFKDAFTSALTLGVAFVGMNIVVGFMMNSIGPAAQQFVKNTGIQLNVIDGGWTSMATLAWAWPLAFLMFPFQIGVNLLMLLTKQTDTLNVDLWNVWGKIFTAVLVIGVTGSPTAAFAVAIIQMFIELKIADVNQKQIERLTNIPGVTTTHSMNIIAVILYPINRLMDYIPGLNKRIDANWLKGKIGVFAENHVMGFMIAILLGIFAKYSVQETLILGVQGGTALTLFPMVAKLFMQALAPISDATSEFMKKHSRGRNFYIGLDWPILAGCNEIWVTTILLVPITLVLAVILPGNNILPFAGIINLSIAVPALLVTGGNLLRMVILGTLATPIFLYAATEFAPTITQLALDTKALEIPSGQMLSWSTIEYPVFRYIFAHAANIINGEFTGFIAAIIWLGLFAWYIKGMRARTKAFEEEEKAA</sequence>